<protein>
    <submittedName>
        <fullName evidence="1">Uncharacterized protein</fullName>
    </submittedName>
</protein>
<keyword evidence="2" id="KW-1185">Reference proteome</keyword>
<organism evidence="1 2">
    <name type="scientific">Prescottella agglutinans</name>
    <dbReference type="NCBI Taxonomy" id="1644129"/>
    <lineage>
        <taxon>Bacteria</taxon>
        <taxon>Bacillati</taxon>
        <taxon>Actinomycetota</taxon>
        <taxon>Actinomycetes</taxon>
        <taxon>Mycobacteriales</taxon>
        <taxon>Nocardiaceae</taxon>
        <taxon>Prescottella</taxon>
    </lineage>
</organism>
<comment type="caution">
    <text evidence="1">The sequence shown here is derived from an EMBL/GenBank/DDBJ whole genome shotgun (WGS) entry which is preliminary data.</text>
</comment>
<dbReference type="Gene3D" id="2.60.120.560">
    <property type="entry name" value="Exo-inulinase, domain 1"/>
    <property type="match status" value="1"/>
</dbReference>
<evidence type="ECO:0000313" key="1">
    <source>
        <dbReference type="EMBL" id="MDH6283245.1"/>
    </source>
</evidence>
<sequence length="377" mass="37841">MQRITLPAPVPRELLLPSPEPRTLTLAEPTARVLTLTGPADRKLVLSADLVPQVPGLAAGTVEGAATISGVVTSVRTSAAGTVAGTGSMTGTAKAKASASGTVSGSASITAQAKAKLPGTVTGSASIIGIAQPRLAGSATGSASITGIARPVLSGLISGAASVTGTASARAYASGAVAGEALITGQAQVRWTDNFDRLSAPIGTNWITSSLSPFIYSGAAQCPATSTSTSVWALTTIDLGSDDQSVTALIVAPTTPPASEESGLALRSGSAWATGTHAELAFSTGKGCSIKSVVNGAATVRASTTTNISYGDTLEFRAVGNVYTAYRNGSSFLTWTDSGNIVAVGPSRRRFGFYAAGIKTDKVYFTPAIDWIAGQDL</sequence>
<evidence type="ECO:0000313" key="2">
    <source>
        <dbReference type="Proteomes" id="UP001160334"/>
    </source>
</evidence>
<name>A0ABT6MFY9_9NOCA</name>
<reference evidence="1 2" key="1">
    <citation type="submission" date="2023-04" db="EMBL/GenBank/DDBJ databases">
        <title>Forest soil microbial communities from Buena Vista Peninsula, Colon Province, Panama.</title>
        <authorList>
            <person name="Bouskill N."/>
        </authorList>
    </citation>
    <scope>NUCLEOTIDE SEQUENCE [LARGE SCALE GENOMIC DNA]</scope>
    <source>
        <strain evidence="1 2">CFH S0262</strain>
    </source>
</reference>
<dbReference type="EMBL" id="JARXVC010000013">
    <property type="protein sequence ID" value="MDH6283245.1"/>
    <property type="molecule type" value="Genomic_DNA"/>
</dbReference>
<accession>A0ABT6MFY9</accession>
<proteinExistence type="predicted"/>
<gene>
    <name evidence="1" type="ORF">M2280_004488</name>
</gene>
<dbReference type="Proteomes" id="UP001160334">
    <property type="component" value="Unassembled WGS sequence"/>
</dbReference>